<dbReference type="PROSITE" id="PS51257">
    <property type="entry name" value="PROKAR_LIPOPROTEIN"/>
    <property type="match status" value="1"/>
</dbReference>
<dbReference type="RefSeq" id="WP_281735988.1">
    <property type="nucleotide sequence ID" value="NZ_JAKETQ010000001.1"/>
</dbReference>
<organism evidence="3 4">
    <name type="scientific">Paradevosia shaoguanensis</name>
    <dbReference type="NCBI Taxonomy" id="1335043"/>
    <lineage>
        <taxon>Bacteria</taxon>
        <taxon>Pseudomonadati</taxon>
        <taxon>Pseudomonadota</taxon>
        <taxon>Alphaproteobacteria</taxon>
        <taxon>Hyphomicrobiales</taxon>
        <taxon>Devosiaceae</taxon>
        <taxon>Paradevosia</taxon>
    </lineage>
</organism>
<reference evidence="3" key="1">
    <citation type="submission" date="2022-03" db="EMBL/GenBank/DDBJ databases">
        <title>The complete genome sequence of a Methyloterrigena soli.</title>
        <authorList>
            <person name="Zi Z."/>
        </authorList>
    </citation>
    <scope>NUCLEOTIDE SEQUENCE</scope>
    <source>
        <strain evidence="3">M48</strain>
    </source>
</reference>
<dbReference type="AlphaFoldDB" id="A0AA41QNQ6"/>
<comment type="caution">
    <text evidence="3">The sequence shown here is derived from an EMBL/GenBank/DDBJ whole genome shotgun (WGS) entry which is preliminary data.</text>
</comment>
<keyword evidence="2" id="KW-0732">Signal</keyword>
<feature type="signal peptide" evidence="2">
    <location>
        <begin position="1"/>
        <end position="22"/>
    </location>
</feature>
<name>A0AA41QNQ6_9HYPH</name>
<feature type="region of interest" description="Disordered" evidence="1">
    <location>
        <begin position="21"/>
        <end position="46"/>
    </location>
</feature>
<evidence type="ECO:0000313" key="3">
    <source>
        <dbReference type="EMBL" id="MCI0127533.1"/>
    </source>
</evidence>
<keyword evidence="4" id="KW-1185">Reference proteome</keyword>
<dbReference type="Proteomes" id="UP001156140">
    <property type="component" value="Unassembled WGS sequence"/>
</dbReference>
<gene>
    <name evidence="3" type="ORF">ML536_11935</name>
</gene>
<protein>
    <recommendedName>
        <fullName evidence="5">Glycine zipper family protein</fullName>
    </recommendedName>
</protein>
<dbReference type="EMBL" id="JALAZD010000001">
    <property type="protein sequence ID" value="MCI0127533.1"/>
    <property type="molecule type" value="Genomic_DNA"/>
</dbReference>
<feature type="chain" id="PRO_5041393649" description="Glycine zipper family protein" evidence="2">
    <location>
        <begin position="23"/>
        <end position="112"/>
    </location>
</feature>
<evidence type="ECO:0000256" key="1">
    <source>
        <dbReference type="SAM" id="MobiDB-lite"/>
    </source>
</evidence>
<sequence>MRLIAIVSVVALVLAGCSQTTAPTSTTSAASKPSARAVGQQNAAARKRDACEEAVRGQTNAAMLGSALGMVGGLGGFAGRGGAIAGQVASTGGSMIAQSQANNARASMQDCY</sequence>
<accession>A0AA41QNQ6</accession>
<feature type="compositionally biased region" description="Low complexity" evidence="1">
    <location>
        <begin position="21"/>
        <end position="37"/>
    </location>
</feature>
<evidence type="ECO:0000313" key="4">
    <source>
        <dbReference type="Proteomes" id="UP001156140"/>
    </source>
</evidence>
<evidence type="ECO:0008006" key="5">
    <source>
        <dbReference type="Google" id="ProtNLM"/>
    </source>
</evidence>
<proteinExistence type="predicted"/>
<evidence type="ECO:0000256" key="2">
    <source>
        <dbReference type="SAM" id="SignalP"/>
    </source>
</evidence>